<dbReference type="Gene3D" id="2.60.120.590">
    <property type="entry name" value="Alpha-ketoglutarate-dependent dioxygenase AlkB-like"/>
    <property type="match status" value="1"/>
</dbReference>
<feature type="binding site" evidence="1">
    <location>
        <position position="512"/>
    </location>
    <ligand>
        <name>2-oxoglutarate</name>
        <dbReference type="ChEBI" id="CHEBI:16810"/>
    </ligand>
</feature>
<dbReference type="GO" id="GO:0035516">
    <property type="term" value="F:broad specificity oxidative DNA demethylase activity"/>
    <property type="evidence" value="ECO:0007669"/>
    <property type="project" value="TreeGrafter"/>
</dbReference>
<dbReference type="GO" id="GO:0008198">
    <property type="term" value="F:ferrous iron binding"/>
    <property type="evidence" value="ECO:0007669"/>
    <property type="project" value="TreeGrafter"/>
</dbReference>
<dbReference type="GO" id="GO:0051747">
    <property type="term" value="F:cytosine C-5 DNA demethylase activity"/>
    <property type="evidence" value="ECO:0007669"/>
    <property type="project" value="TreeGrafter"/>
</dbReference>
<feature type="domain" description="Alpha-ketoglutarate-dependent dioxygenase AlkB-like" evidence="2">
    <location>
        <begin position="367"/>
        <end position="517"/>
    </location>
</feature>
<evidence type="ECO:0000313" key="4">
    <source>
        <dbReference type="Proteomes" id="UP001172155"/>
    </source>
</evidence>
<dbReference type="AlphaFoldDB" id="A0AA40F1T6"/>
<proteinExistence type="predicted"/>
<dbReference type="InterPro" id="IPR027450">
    <property type="entry name" value="AlkB-like"/>
</dbReference>
<sequence>MTDAQDGYIYKAIANALEGNNPVGLVLGEDYPDHPVPKEGSNENHRRPYAVLDFFRVTDLWKENIMTGNNLVKVWRVRFEKINLDERSWWAPISASENAQTNVQPPTRQCGICSQVSKEIFTAGWMCLNHTCTNHFTMTRDMAVAVNDLTYTKEFLDQRTRVQCEIPEEWTRLQTHLSADDENHGTEKAAHGGFHCVFCGCCSRRIYWNKLICENPKCKVEEPADMKVLPERILAAELAGFNERMLKKNSTVNAGMPQPHWDPLACALNWSFPISSHTFTAGNYAGVRQYFLPKPGGGIAGSFTLIPSNDVVNRAENGPDALFRQLESKDIKLKRNPAAVRGNKMEGLTRHYQRNFGANYKFGVQVDSEGFAEAPPPVLFSVHRLDWVKSVSISQARGWALSNRQTYDGISEPVGDFNELLALGFMEDDSINFHDDGESELGPAVAALSLGSPSVMSFRPKYGKGRDGQFAAYGLPASTAAKKKYPSVLEVPFRHGDMMVMHGKEIQQFYEHAVVPQGMRRFSMTCRTIELSTLSEDERADALVKGAMPADCSMYVYRGE</sequence>
<name>A0AA40F1T6_9PEZI</name>
<evidence type="ECO:0000259" key="2">
    <source>
        <dbReference type="Pfam" id="PF13532"/>
    </source>
</evidence>
<accession>A0AA40F1T6</accession>
<dbReference type="Pfam" id="PF13532">
    <property type="entry name" value="2OG-FeII_Oxy_2"/>
    <property type="match status" value="1"/>
</dbReference>
<comment type="caution">
    <text evidence="3">The sequence shown here is derived from an EMBL/GenBank/DDBJ whole genome shotgun (WGS) entry which is preliminary data.</text>
</comment>
<protein>
    <recommendedName>
        <fullName evidence="2">Alpha-ketoglutarate-dependent dioxygenase AlkB-like domain-containing protein</fullName>
    </recommendedName>
</protein>
<dbReference type="InterPro" id="IPR037151">
    <property type="entry name" value="AlkB-like_sf"/>
</dbReference>
<organism evidence="3 4">
    <name type="scientific">Schizothecium vesticola</name>
    <dbReference type="NCBI Taxonomy" id="314040"/>
    <lineage>
        <taxon>Eukaryota</taxon>
        <taxon>Fungi</taxon>
        <taxon>Dikarya</taxon>
        <taxon>Ascomycota</taxon>
        <taxon>Pezizomycotina</taxon>
        <taxon>Sordariomycetes</taxon>
        <taxon>Sordariomycetidae</taxon>
        <taxon>Sordariales</taxon>
        <taxon>Schizotheciaceae</taxon>
        <taxon>Schizothecium</taxon>
    </lineage>
</organism>
<dbReference type="PANTHER" id="PTHR31573">
    <property type="entry name" value="ALPHA-KETOGLUTARATE-DEPENDENT DIOXYGENASE ALKB HOMOLOG 2"/>
    <property type="match status" value="1"/>
</dbReference>
<dbReference type="EMBL" id="JAUKUD010000003">
    <property type="protein sequence ID" value="KAK0749409.1"/>
    <property type="molecule type" value="Genomic_DNA"/>
</dbReference>
<dbReference type="SUPFAM" id="SSF51197">
    <property type="entry name" value="Clavaminate synthase-like"/>
    <property type="match status" value="1"/>
</dbReference>
<keyword evidence="4" id="KW-1185">Reference proteome</keyword>
<gene>
    <name evidence="3" type="ORF">B0T18DRAFT_104986</name>
</gene>
<evidence type="ECO:0000313" key="3">
    <source>
        <dbReference type="EMBL" id="KAK0749409.1"/>
    </source>
</evidence>
<dbReference type="InterPro" id="IPR032852">
    <property type="entry name" value="ALKBH2"/>
</dbReference>
<reference evidence="3" key="1">
    <citation type="submission" date="2023-06" db="EMBL/GenBank/DDBJ databases">
        <title>Genome-scale phylogeny and comparative genomics of the fungal order Sordariales.</title>
        <authorList>
            <consortium name="Lawrence Berkeley National Laboratory"/>
            <person name="Hensen N."/>
            <person name="Bonometti L."/>
            <person name="Westerberg I."/>
            <person name="Brannstrom I.O."/>
            <person name="Guillou S."/>
            <person name="Cros-Aarteil S."/>
            <person name="Calhoun S."/>
            <person name="Haridas S."/>
            <person name="Kuo A."/>
            <person name="Mondo S."/>
            <person name="Pangilinan J."/>
            <person name="Riley R."/>
            <person name="LaButti K."/>
            <person name="Andreopoulos B."/>
            <person name="Lipzen A."/>
            <person name="Chen C."/>
            <person name="Yanf M."/>
            <person name="Daum C."/>
            <person name="Ng V."/>
            <person name="Clum A."/>
            <person name="Steindorff A."/>
            <person name="Ohm R."/>
            <person name="Martin F."/>
            <person name="Silar P."/>
            <person name="Natvig D."/>
            <person name="Lalanne C."/>
            <person name="Gautier V."/>
            <person name="Ament-velasquez S.L."/>
            <person name="Kruys A."/>
            <person name="Hutchinson M.I."/>
            <person name="Powell A.J."/>
            <person name="Barry K."/>
            <person name="Miller A.N."/>
            <person name="Grigoriev I.V."/>
            <person name="Debuchy R."/>
            <person name="Gladieux P."/>
            <person name="Thoren M.H."/>
            <person name="Johannesson H."/>
        </authorList>
    </citation>
    <scope>NUCLEOTIDE SEQUENCE</scope>
    <source>
        <strain evidence="3">SMH3187-1</strain>
    </source>
</reference>
<feature type="binding site" evidence="1">
    <location>
        <position position="434"/>
    </location>
    <ligand>
        <name>2-oxoglutarate</name>
        <dbReference type="ChEBI" id="CHEBI:16810"/>
    </ligand>
</feature>
<dbReference type="Proteomes" id="UP001172155">
    <property type="component" value="Unassembled WGS sequence"/>
</dbReference>
<dbReference type="PANTHER" id="PTHR31573:SF4">
    <property type="entry name" value="FE2OG DIOXYGENASE DOMAIN-CONTAINING PROTEIN"/>
    <property type="match status" value="1"/>
</dbReference>
<evidence type="ECO:0000256" key="1">
    <source>
        <dbReference type="PIRSR" id="PIRSR632852-1"/>
    </source>
</evidence>
<dbReference type="GO" id="GO:0006307">
    <property type="term" value="P:DNA alkylation repair"/>
    <property type="evidence" value="ECO:0007669"/>
    <property type="project" value="TreeGrafter"/>
</dbReference>